<organism evidence="3 4">
    <name type="scientific">Flavobacterium resistens</name>
    <dbReference type="NCBI Taxonomy" id="443612"/>
    <lineage>
        <taxon>Bacteria</taxon>
        <taxon>Pseudomonadati</taxon>
        <taxon>Bacteroidota</taxon>
        <taxon>Flavobacteriia</taxon>
        <taxon>Flavobacteriales</taxon>
        <taxon>Flavobacteriaceae</taxon>
        <taxon>Flavobacterium</taxon>
    </lineage>
</organism>
<gene>
    <name evidence="2" type="ORF">GJU42_02465</name>
    <name evidence="3" type="ORF">SAMN06265349_102742</name>
</gene>
<dbReference type="Proteomes" id="UP000317289">
    <property type="component" value="Unassembled WGS sequence"/>
</dbReference>
<evidence type="ECO:0000256" key="1">
    <source>
        <dbReference type="SAM" id="Phobius"/>
    </source>
</evidence>
<feature type="transmembrane region" description="Helical" evidence="1">
    <location>
        <begin position="13"/>
        <end position="33"/>
    </location>
</feature>
<reference evidence="3 4" key="1">
    <citation type="submission" date="2017-05" db="EMBL/GenBank/DDBJ databases">
        <authorList>
            <person name="Varghese N."/>
            <person name="Submissions S."/>
        </authorList>
    </citation>
    <scope>NUCLEOTIDE SEQUENCE [LARGE SCALE GENOMIC DNA]</scope>
    <source>
        <strain evidence="3 4">DSM 19382</strain>
    </source>
</reference>
<sequence length="88" mass="10313">MIIALHGGFSIEMLYGFGAALITIAVFLIYMHYRVYRSEYYNEEYVYFSSWKKLFLYIGFLIVSLFIAVALFWILSFIFIGIAVAVRK</sequence>
<proteinExistence type="predicted"/>
<evidence type="ECO:0000313" key="2">
    <source>
        <dbReference type="EMBL" id="MRX66823.1"/>
    </source>
</evidence>
<evidence type="ECO:0000313" key="4">
    <source>
        <dbReference type="Proteomes" id="UP000317289"/>
    </source>
</evidence>
<protein>
    <submittedName>
        <fullName evidence="3">Uncharacterized protein</fullName>
    </submittedName>
</protein>
<dbReference type="Proteomes" id="UP000468990">
    <property type="component" value="Unassembled WGS sequence"/>
</dbReference>
<evidence type="ECO:0000313" key="3">
    <source>
        <dbReference type="EMBL" id="SMO61009.1"/>
    </source>
</evidence>
<keyword evidence="1" id="KW-1133">Transmembrane helix</keyword>
<accession>A0A521CNI7</accession>
<name>A0A521CNI7_9FLAO</name>
<reference evidence="2 5" key="2">
    <citation type="submission" date="2019-11" db="EMBL/GenBank/DDBJ databases">
        <title>Flavobacterium resistens genome.</title>
        <authorList>
            <person name="Wilson V.M."/>
            <person name="Newman J.D."/>
        </authorList>
    </citation>
    <scope>NUCLEOTIDE SEQUENCE [LARGE SCALE GENOMIC DNA]</scope>
    <source>
        <strain evidence="2 5">DSM 19382</strain>
    </source>
</reference>
<keyword evidence="5" id="KW-1185">Reference proteome</keyword>
<evidence type="ECO:0000313" key="5">
    <source>
        <dbReference type="Proteomes" id="UP000468990"/>
    </source>
</evidence>
<dbReference type="RefSeq" id="WP_142450415.1">
    <property type="nucleotide sequence ID" value="NZ_FXTA01000002.1"/>
</dbReference>
<dbReference type="AlphaFoldDB" id="A0A521CNI7"/>
<dbReference type="EMBL" id="FXTA01000002">
    <property type="protein sequence ID" value="SMO61009.1"/>
    <property type="molecule type" value="Genomic_DNA"/>
</dbReference>
<feature type="transmembrane region" description="Helical" evidence="1">
    <location>
        <begin position="54"/>
        <end position="86"/>
    </location>
</feature>
<keyword evidence="1" id="KW-0812">Transmembrane</keyword>
<dbReference type="OrthoDB" id="1363489at2"/>
<dbReference type="EMBL" id="WKKG01000001">
    <property type="protein sequence ID" value="MRX66823.1"/>
    <property type="molecule type" value="Genomic_DNA"/>
</dbReference>
<keyword evidence="1" id="KW-0472">Membrane</keyword>